<dbReference type="Proteomes" id="UP000694557">
    <property type="component" value="Unassembled WGS sequence"/>
</dbReference>
<dbReference type="CDD" id="cd01377">
    <property type="entry name" value="MYSc_class_II"/>
    <property type="match status" value="1"/>
</dbReference>
<dbReference type="InterPro" id="IPR027417">
    <property type="entry name" value="P-loop_NTPase"/>
</dbReference>
<evidence type="ECO:0000259" key="11">
    <source>
        <dbReference type="PROSITE" id="PS51456"/>
    </source>
</evidence>
<accession>A0A8C7MR68</accession>
<reference evidence="13" key="2">
    <citation type="submission" date="2025-09" db="UniProtKB">
        <authorList>
            <consortium name="Ensembl"/>
        </authorList>
    </citation>
    <scope>IDENTIFICATION</scope>
</reference>
<evidence type="ECO:0000313" key="13">
    <source>
        <dbReference type="Ensembl" id="ENSOKIP00005072425.1"/>
    </source>
</evidence>
<dbReference type="Pfam" id="PF01576">
    <property type="entry name" value="Myosin_tail_1"/>
    <property type="match status" value="1"/>
</dbReference>
<comment type="caution">
    <text evidence="9">Lacks conserved residue(s) required for the propagation of feature annotation.</text>
</comment>
<dbReference type="Gene3D" id="1.20.58.530">
    <property type="match status" value="1"/>
</dbReference>
<gene>
    <name evidence="13" type="primary">LOC116352994</name>
</gene>
<dbReference type="InterPro" id="IPR004009">
    <property type="entry name" value="SH3_Myosin"/>
</dbReference>
<keyword evidence="14" id="KW-1185">Reference proteome</keyword>
<evidence type="ECO:0000256" key="2">
    <source>
        <dbReference type="ARBA" id="ARBA00022741"/>
    </source>
</evidence>
<keyword evidence="4" id="KW-0112">Calmodulin-binding</keyword>
<evidence type="ECO:0000256" key="7">
    <source>
        <dbReference type="ARBA" id="ARBA00023175"/>
    </source>
</evidence>
<sequence>MAADSASDDSKFLRQDDDFRNSGVGQADWSAKKMVWIPSEKEGFEAASIKEEKGDDVLVELANGRKATVNKDDIQKMNPPKFSKVEDMAALTCLNEASVLHNLKERYFSSLIYTYSGLFCVVVNPYKMLPIYSEKIIQIYKGKKRHEVPPHIYSITDNAYRNMMQGKTENTKKVIQYLAVVASSHKGSKKDTGGELEKQLLQANPILEAFGNAKTIKNDNSSRFGKFIKLNFDVTGFLVGANIDTYLLEKSRCIRQAKIERAFHIFYYMVAGAKDQLKEELLLEDFGAYRFLVAGHVEVPGQEDDQMFIETLEAMEIMGFSEDERTGMMKVVSTVLQLGNIKFNKERNNEQATMPDNTAAQKVCHLQGINVTDFTRSVLTPRIKVGREVVQKAQTKEQADFAIEALAKAMYERLFRWILARVNKTLDKAKRKGASFLGILDIAGFEIFEDNSFEQLCINYTNERLQQLFNHTMFILEQEEYKREGIDWAFIDFGLDLQPCIELIERPNNPPGILALLDEECWFPKATDLSFVEKLMNTHTSHCKFSKPKSLKDKTAFSVLHYAGKVDYNGANWLTKNMDPLNDNVTALLNNSSNPFIQDLWKDVDHVVGLETITKMSESSAPSATKSKKGMFRTVGQLYKESLGKLMTTLNNTQPNFIRCIIPNHEKRAGKLDANLVLEQLRCNGVLEGIRICRQGFPNRIVFQEFRQRYEILAANCIPKGFMDGKQACQLMMKHLDLDPNLFRIGQSKMFFRTGVLAQLEEERDLKLTVVIIAFQAHARSFLSRRAFSKRQAQLTAMKVIQRNCAVYLVLKNWQWWRLFTKVKPLLQVTRQEEEMGQKEEELKSAKDLAQKSQVELKEISQKHTQVVEERAKLEQKLQAETELYAEAEEMRVRLEVKKQELEEVLHEMESRLEEEEERATQLQQERKDMQQQLQAMEAHLSEEEDSRQKLQLEKVTVEGKVKKLEEDVVIMEDQNNKLLKERKLLEERIADSSSNLAEEEEKSKNLTKLKNKHESMISDLEVRMKKEEKGRQDVEKAKRKLETELADLQEQLADLQAQLAELRAQLAAKEEELLATQARLEEESAGCVAAVRRVRELEGLLGEIQEDLESEGAARRRADAACRDLGEELNALRSELEDTLDTTAAQQELRTKREQEVAVLKKVMEEEGRNHEAQVQEMRQKHTQTVEELSEQLEQAKRVRASLEKAKQGLEKESSDLSADLHSLANAKQEVEHKRKKIEGQLSDLQSRYNDSERQRGELGERVSKLTSELDSVSGLLNEVEGKNIKLSKDLVSLGSQLHDSQELLSEETRQKLNLSGRLRQTEEDRNNLLEQLEEETEAKRGVERQASSLNMQLSDCKKHLDEQQGTVELLEEGKKRLQRDLEAANSQYEEKVCVYDKLEKNRIRLQQELEDILMDLDNQRTLVSNLEKKQRKFDQMLAEERSISGKYAEERDRAEAEAREKETRVLALGRALEEMQGSLEEQERSNKALRAEMEDLVSSKDDVGKNVHELEKTKRGLEAVLDEMRTQMEELEDELQVAEDAKLRLEVNTQAMKTQHDRDLKQLLKQEQRAGATAGRKKLEGEVNDLEDQVEATSRGRDEAVKQLRKIQAQMKELQREVEDSRAAQKEVLSSARESERRAKTLEASFMQLQEVQSSLSPPPSLPLPPSVSLSLPPSMMSDEKRRLEAKISQLEEELEEEQVNMENLHDRLRKTQQQVDQLSSELQAERSSSQSSEGARQQLERQNKDLKVKLQEMEGQGRSKFKSSIACKGLCVSRERQLLRFWCVCVSRERQTSAKATRQKEKKLKDLTIQMEEDRKQAEQHKDQ</sequence>
<evidence type="ECO:0000259" key="12">
    <source>
        <dbReference type="PROSITE" id="PS51844"/>
    </source>
</evidence>
<dbReference type="Gene3D" id="1.10.10.820">
    <property type="match status" value="1"/>
</dbReference>
<dbReference type="GO" id="GO:0032982">
    <property type="term" value="C:myosin filament"/>
    <property type="evidence" value="ECO:0007669"/>
    <property type="project" value="TreeGrafter"/>
</dbReference>
<keyword evidence="2" id="KW-0547">Nucleotide-binding</keyword>
<dbReference type="PROSITE" id="PS51844">
    <property type="entry name" value="SH3_LIKE"/>
    <property type="match status" value="1"/>
</dbReference>
<dbReference type="Ensembl" id="ENSOKIT00005077156.1">
    <property type="protein sequence ID" value="ENSOKIP00005072425.1"/>
    <property type="gene ID" value="ENSOKIG00005031249.1"/>
</dbReference>
<dbReference type="GO" id="GO:0005516">
    <property type="term" value="F:calmodulin binding"/>
    <property type="evidence" value="ECO:0007669"/>
    <property type="project" value="UniProtKB-KW"/>
</dbReference>
<dbReference type="SUPFAM" id="SSF50084">
    <property type="entry name" value="Myosin S1 fragment, N-terminal domain"/>
    <property type="match status" value="1"/>
</dbReference>
<feature type="domain" description="Myosin N-terminal SH3-like" evidence="12">
    <location>
        <begin position="30"/>
        <end position="79"/>
    </location>
</feature>
<feature type="compositionally biased region" description="Basic and acidic residues" evidence="10">
    <location>
        <begin position="1618"/>
        <end position="1627"/>
    </location>
</feature>
<comment type="similarity">
    <text evidence="1 9">Belongs to the TRAFAC class myosin-kinesin ATPase superfamily. Myosin family.</text>
</comment>
<keyword evidence="8 9" id="KW-0009">Actin-binding</keyword>
<dbReference type="PROSITE" id="PS51456">
    <property type="entry name" value="MYOSIN_MOTOR"/>
    <property type="match status" value="1"/>
</dbReference>
<feature type="compositionally biased region" description="Pro residues" evidence="10">
    <location>
        <begin position="1659"/>
        <end position="1668"/>
    </location>
</feature>
<evidence type="ECO:0000313" key="14">
    <source>
        <dbReference type="Proteomes" id="UP000694557"/>
    </source>
</evidence>
<evidence type="ECO:0000256" key="1">
    <source>
        <dbReference type="ARBA" id="ARBA00008314"/>
    </source>
</evidence>
<dbReference type="GO" id="GO:0031032">
    <property type="term" value="P:actomyosin structure organization"/>
    <property type="evidence" value="ECO:0007669"/>
    <property type="project" value="TreeGrafter"/>
</dbReference>
<dbReference type="GeneTree" id="ENSGT00940000155421"/>
<dbReference type="GO" id="GO:0000146">
    <property type="term" value="F:microfilament motor activity"/>
    <property type="evidence" value="ECO:0007669"/>
    <property type="project" value="TreeGrafter"/>
</dbReference>
<feature type="region of interest" description="Disordered" evidence="10">
    <location>
        <begin position="1713"/>
        <end position="1742"/>
    </location>
</feature>
<evidence type="ECO:0008006" key="15">
    <source>
        <dbReference type="Google" id="ProtNLM"/>
    </source>
</evidence>
<dbReference type="FunFam" id="2.30.30.360:FF:000001">
    <property type="entry name" value="Myosin heavy chain"/>
    <property type="match status" value="1"/>
</dbReference>
<dbReference type="FunFam" id="1.20.120.720:FF:000002">
    <property type="entry name" value="Myosin heavy chain 10"/>
    <property type="match status" value="1"/>
</dbReference>
<evidence type="ECO:0000256" key="6">
    <source>
        <dbReference type="ARBA" id="ARBA00023123"/>
    </source>
</evidence>
<feature type="region of interest" description="Disordered" evidence="10">
    <location>
        <begin position="1"/>
        <end position="27"/>
    </location>
</feature>
<feature type="region of interest" description="Disordered" evidence="10">
    <location>
        <begin position="1243"/>
        <end position="1263"/>
    </location>
</feature>
<dbReference type="PROSITE" id="PS50096">
    <property type="entry name" value="IQ"/>
    <property type="match status" value="1"/>
</dbReference>
<dbReference type="FunFam" id="3.40.850.10:FF:000101">
    <property type="entry name" value="Slow myosin heavy chain 2"/>
    <property type="match status" value="1"/>
</dbReference>
<feature type="domain" description="Myosin motor" evidence="11">
    <location>
        <begin position="83"/>
        <end position="765"/>
    </location>
</feature>
<dbReference type="Gene3D" id="3.40.850.10">
    <property type="entry name" value="Kinesin motor domain"/>
    <property type="match status" value="1"/>
</dbReference>
<dbReference type="InterPro" id="IPR002928">
    <property type="entry name" value="Myosin_tail"/>
</dbReference>
<dbReference type="Gene3D" id="3.30.70.1590">
    <property type="match status" value="1"/>
</dbReference>
<dbReference type="GO" id="GO:0005737">
    <property type="term" value="C:cytoplasm"/>
    <property type="evidence" value="ECO:0007669"/>
    <property type="project" value="TreeGrafter"/>
</dbReference>
<feature type="region of interest" description="Disordered" evidence="10">
    <location>
        <begin position="992"/>
        <end position="1013"/>
    </location>
</feature>
<evidence type="ECO:0000256" key="4">
    <source>
        <dbReference type="ARBA" id="ARBA00022860"/>
    </source>
</evidence>
<dbReference type="Gene3D" id="1.20.120.720">
    <property type="entry name" value="Myosin VI head, motor domain, U50 subdomain"/>
    <property type="match status" value="1"/>
</dbReference>
<feature type="compositionally biased region" description="Basic and acidic residues" evidence="10">
    <location>
        <begin position="1815"/>
        <end position="1827"/>
    </location>
</feature>
<dbReference type="SUPFAM" id="SSF90257">
    <property type="entry name" value="Myosin rod fragments"/>
    <property type="match status" value="6"/>
</dbReference>
<dbReference type="Gene3D" id="4.10.270.10">
    <property type="entry name" value="Myosin, subunit A"/>
    <property type="match status" value="1"/>
</dbReference>
<evidence type="ECO:0000256" key="3">
    <source>
        <dbReference type="ARBA" id="ARBA00022840"/>
    </source>
</evidence>
<keyword evidence="7" id="KW-0505">Motor protein</keyword>
<protein>
    <recommendedName>
        <fullName evidence="15">Myosin, heavy chain 11b, smooth muscle</fullName>
    </recommendedName>
</protein>
<evidence type="ECO:0000256" key="10">
    <source>
        <dbReference type="SAM" id="MobiDB-lite"/>
    </source>
</evidence>
<keyword evidence="5" id="KW-0175">Coiled coil</keyword>
<dbReference type="InterPro" id="IPR001609">
    <property type="entry name" value="Myosin_head_motor_dom-like"/>
</dbReference>
<feature type="region of interest" description="Actin-binding" evidence="9">
    <location>
        <begin position="643"/>
        <end position="665"/>
    </location>
</feature>
<dbReference type="GO" id="GO:0005524">
    <property type="term" value="F:ATP binding"/>
    <property type="evidence" value="ECO:0007669"/>
    <property type="project" value="UniProtKB-KW"/>
</dbReference>
<evidence type="ECO:0000256" key="8">
    <source>
        <dbReference type="ARBA" id="ARBA00023203"/>
    </source>
</evidence>
<dbReference type="PRINTS" id="PR00193">
    <property type="entry name" value="MYOSINHEAVY"/>
</dbReference>
<dbReference type="GO" id="GO:0051015">
    <property type="term" value="F:actin filament binding"/>
    <property type="evidence" value="ECO:0007669"/>
    <property type="project" value="InterPro"/>
</dbReference>
<dbReference type="Pfam" id="PF02736">
    <property type="entry name" value="Myosin_N"/>
    <property type="match status" value="1"/>
</dbReference>
<dbReference type="InterPro" id="IPR036961">
    <property type="entry name" value="Kinesin_motor_dom_sf"/>
</dbReference>
<keyword evidence="3" id="KW-0067">ATP-binding</keyword>
<dbReference type="SMART" id="SM00242">
    <property type="entry name" value="MYSc"/>
    <property type="match status" value="1"/>
</dbReference>
<dbReference type="Gene3D" id="1.20.5.340">
    <property type="match status" value="3"/>
</dbReference>
<dbReference type="FunFam" id="1.20.58.530:FF:000003">
    <property type="entry name" value="Myosin heavy chain 10"/>
    <property type="match status" value="1"/>
</dbReference>
<dbReference type="FunFam" id="1.10.10.820:FF:000001">
    <property type="entry name" value="Myosin heavy chain"/>
    <property type="match status" value="1"/>
</dbReference>
<dbReference type="FunFam" id="3.30.70.1590:FF:000001">
    <property type="entry name" value="Myosin heavy chain"/>
    <property type="match status" value="1"/>
</dbReference>
<dbReference type="FunFam" id="1.20.5.340:FF:000007">
    <property type="entry name" value="Myosin heavy chain, non-muscle"/>
    <property type="match status" value="1"/>
</dbReference>
<feature type="region of interest" description="Disordered" evidence="10">
    <location>
        <begin position="1793"/>
        <end position="1827"/>
    </location>
</feature>
<feature type="compositionally biased region" description="Basic and acidic residues" evidence="10">
    <location>
        <begin position="8"/>
        <end position="20"/>
    </location>
</feature>
<organism evidence="13 14">
    <name type="scientific">Oncorhynchus kisutch</name>
    <name type="common">Coho salmon</name>
    <name type="synonym">Salmo kisutch</name>
    <dbReference type="NCBI Taxonomy" id="8019"/>
    <lineage>
        <taxon>Eukaryota</taxon>
        <taxon>Metazoa</taxon>
        <taxon>Chordata</taxon>
        <taxon>Craniata</taxon>
        <taxon>Vertebrata</taxon>
        <taxon>Euteleostomi</taxon>
        <taxon>Actinopterygii</taxon>
        <taxon>Neopterygii</taxon>
        <taxon>Teleostei</taxon>
        <taxon>Protacanthopterygii</taxon>
        <taxon>Salmoniformes</taxon>
        <taxon>Salmonidae</taxon>
        <taxon>Salmoninae</taxon>
        <taxon>Oncorhynchus</taxon>
    </lineage>
</organism>
<dbReference type="Pfam" id="PF00063">
    <property type="entry name" value="Myosin_head"/>
    <property type="match status" value="1"/>
</dbReference>
<dbReference type="FunFam" id="1.20.5.4820:FF:000002">
    <property type="entry name" value="Myosin heavy chain 10"/>
    <property type="match status" value="1"/>
</dbReference>
<evidence type="ECO:0000256" key="9">
    <source>
        <dbReference type="PROSITE-ProRule" id="PRU00782"/>
    </source>
</evidence>
<reference evidence="13" key="1">
    <citation type="submission" date="2025-08" db="UniProtKB">
        <authorList>
            <consortium name="Ensembl"/>
        </authorList>
    </citation>
    <scope>IDENTIFICATION</scope>
</reference>
<feature type="compositionally biased region" description="Polar residues" evidence="10">
    <location>
        <begin position="1714"/>
        <end position="1738"/>
    </location>
</feature>
<name>A0A8C7MR68_ONCKI</name>
<dbReference type="InterPro" id="IPR008989">
    <property type="entry name" value="Myosin_S1_N"/>
</dbReference>
<feature type="region of interest" description="Disordered" evidence="10">
    <location>
        <begin position="1618"/>
        <end position="1638"/>
    </location>
</feature>
<dbReference type="PANTHER" id="PTHR45615">
    <property type="entry name" value="MYOSIN HEAVY CHAIN, NON-MUSCLE"/>
    <property type="match status" value="1"/>
</dbReference>
<proteinExistence type="inferred from homology"/>
<dbReference type="SUPFAM" id="SSF52540">
    <property type="entry name" value="P-loop containing nucleoside triphosphate hydrolases"/>
    <property type="match status" value="1"/>
</dbReference>
<dbReference type="GO" id="GO:0016460">
    <property type="term" value="C:myosin II complex"/>
    <property type="evidence" value="ECO:0007669"/>
    <property type="project" value="TreeGrafter"/>
</dbReference>
<dbReference type="Gene3D" id="2.30.30.360">
    <property type="entry name" value="Myosin S1 fragment, N-terminal"/>
    <property type="match status" value="1"/>
</dbReference>
<keyword evidence="6 9" id="KW-0518">Myosin</keyword>
<feature type="region of interest" description="Disordered" evidence="10">
    <location>
        <begin position="1652"/>
        <end position="1684"/>
    </location>
</feature>
<evidence type="ECO:0000256" key="5">
    <source>
        <dbReference type="ARBA" id="ARBA00023054"/>
    </source>
</evidence>
<feature type="compositionally biased region" description="Basic and acidic residues" evidence="10">
    <location>
        <begin position="1251"/>
        <end position="1263"/>
    </location>
</feature>
<dbReference type="PANTHER" id="PTHR45615:SF23">
    <property type="entry name" value="MYOSIN-11"/>
    <property type="match status" value="1"/>
</dbReference>